<feature type="region of interest" description="Disordered" evidence="1">
    <location>
        <begin position="68"/>
        <end position="87"/>
    </location>
</feature>
<dbReference type="AlphaFoldDB" id="A0A1F7XZW5"/>
<reference evidence="3 4" key="1">
    <citation type="journal article" date="2016" name="Nat. Commun.">
        <title>Thousands of microbial genomes shed light on interconnected biogeochemical processes in an aquifer system.</title>
        <authorList>
            <person name="Anantharaman K."/>
            <person name="Brown C.T."/>
            <person name="Hug L.A."/>
            <person name="Sharon I."/>
            <person name="Castelle C.J."/>
            <person name="Probst A.J."/>
            <person name="Thomas B.C."/>
            <person name="Singh A."/>
            <person name="Wilkins M.J."/>
            <person name="Karaoz U."/>
            <person name="Brodie E.L."/>
            <person name="Williams K.H."/>
            <person name="Hubbard S.S."/>
            <person name="Banfield J.F."/>
        </authorList>
    </citation>
    <scope>NUCLEOTIDE SEQUENCE [LARGE SCALE GENOMIC DNA]</scope>
</reference>
<organism evidence="3 4">
    <name type="scientific">Candidatus Woesebacteria bacterium RIFCSPHIGHO2_01_FULL_38_26b</name>
    <dbReference type="NCBI Taxonomy" id="1802491"/>
    <lineage>
        <taxon>Bacteria</taxon>
        <taxon>Candidatus Woeseibacteriota</taxon>
    </lineage>
</organism>
<name>A0A1F7XZW5_9BACT</name>
<dbReference type="Proteomes" id="UP000176741">
    <property type="component" value="Unassembled WGS sequence"/>
</dbReference>
<feature type="chain" id="PRO_5009533776" evidence="2">
    <location>
        <begin position="28"/>
        <end position="423"/>
    </location>
</feature>
<dbReference type="EMBL" id="MGGD01000030">
    <property type="protein sequence ID" value="OGM20607.1"/>
    <property type="molecule type" value="Genomic_DNA"/>
</dbReference>
<proteinExistence type="predicted"/>
<evidence type="ECO:0000256" key="1">
    <source>
        <dbReference type="SAM" id="MobiDB-lite"/>
    </source>
</evidence>
<feature type="region of interest" description="Disordered" evidence="1">
    <location>
        <begin position="351"/>
        <end position="379"/>
    </location>
</feature>
<accession>A0A1F7XZW5</accession>
<protein>
    <submittedName>
        <fullName evidence="3">Uncharacterized protein</fullName>
    </submittedName>
</protein>
<comment type="caution">
    <text evidence="3">The sequence shown here is derived from an EMBL/GenBank/DDBJ whole genome shotgun (WGS) entry which is preliminary data.</text>
</comment>
<feature type="signal peptide" evidence="2">
    <location>
        <begin position="1"/>
        <end position="27"/>
    </location>
</feature>
<sequence>MTNLQKKIATITATAALLVNTALPVLAGTTIEISGNGTYSDNDATVSLGQSTTVVQSNFSDVYNRVDADADTGDNDANDNTGGEVSVETGDASVDVRVSNALNSNTAEVDCCPSGDVDVLISGNGSNSDNTVGLKMGSSTELYQENVADVTNKVYADADTGGNDAEDNTGGSVSVETGNASVKVDLATTANSNSAKVGGEGEGGSLSAWITGNGTYSDNDIDLELGSLVLLAQSNFADVYNKVDADADTGDNDADDNTGGDVSVETGDAEVDVEVDNLVNFNWADLECGCLLDDLWVKIGGNGSDSDNTIGAELGQETLAFQGNCAEDGPEGLTDNHKEDCELENKLELDADSGKNDAEDNTGEPDGDPGIVTGDADASADIENSGNVNVLGDVSFDLPEFDFDFDFGLNWLLIWGWLSGTSS</sequence>
<keyword evidence="2" id="KW-0732">Signal</keyword>
<gene>
    <name evidence="3" type="ORF">A2771_01450</name>
</gene>
<evidence type="ECO:0000313" key="4">
    <source>
        <dbReference type="Proteomes" id="UP000176741"/>
    </source>
</evidence>
<evidence type="ECO:0000256" key="2">
    <source>
        <dbReference type="SAM" id="SignalP"/>
    </source>
</evidence>
<evidence type="ECO:0000313" key="3">
    <source>
        <dbReference type="EMBL" id="OGM20607.1"/>
    </source>
</evidence>